<dbReference type="RefSeq" id="WP_136007678.1">
    <property type="nucleotide sequence ID" value="NZ_SRYR01000008.1"/>
</dbReference>
<dbReference type="PANTHER" id="PTHR33545:SF9">
    <property type="entry name" value="UPF0750 MEMBRANE PROTEIN YITE"/>
    <property type="match status" value="1"/>
</dbReference>
<dbReference type="Proteomes" id="UP000306888">
    <property type="component" value="Unassembled WGS sequence"/>
</dbReference>
<dbReference type="PIRSF" id="PIRSF006483">
    <property type="entry name" value="Membrane_protein_YitT"/>
    <property type="match status" value="1"/>
</dbReference>
<evidence type="ECO:0000256" key="6">
    <source>
        <dbReference type="SAM" id="Phobius"/>
    </source>
</evidence>
<keyword evidence="9" id="KW-1185">Reference proteome</keyword>
<dbReference type="OrthoDB" id="9779786at2"/>
<keyword evidence="2" id="KW-1003">Cell membrane</keyword>
<comment type="caution">
    <text evidence="8">The sequence shown here is derived from an EMBL/GenBank/DDBJ whole genome shotgun (WGS) entry which is preliminary data.</text>
</comment>
<comment type="subcellular location">
    <subcellularLocation>
        <location evidence="1">Cell membrane</location>
        <topology evidence="1">Multi-pass membrane protein</topology>
    </subcellularLocation>
</comment>
<keyword evidence="3 6" id="KW-0812">Transmembrane</keyword>
<keyword evidence="5 6" id="KW-0472">Membrane</keyword>
<dbReference type="InterPro" id="IPR051461">
    <property type="entry name" value="UPF0750_membrane"/>
</dbReference>
<evidence type="ECO:0000256" key="4">
    <source>
        <dbReference type="ARBA" id="ARBA00022989"/>
    </source>
</evidence>
<name>A0A4S2DIK1_9CLOT</name>
<protein>
    <submittedName>
        <fullName evidence="8">YitT family protein</fullName>
    </submittedName>
</protein>
<dbReference type="InterPro" id="IPR015867">
    <property type="entry name" value="N-reg_PII/ATP_PRibTrfase_C"/>
</dbReference>
<dbReference type="InterPro" id="IPR019264">
    <property type="entry name" value="DUF2179"/>
</dbReference>
<dbReference type="InterPro" id="IPR003740">
    <property type="entry name" value="YitT"/>
</dbReference>
<feature type="transmembrane region" description="Helical" evidence="6">
    <location>
        <begin position="54"/>
        <end position="71"/>
    </location>
</feature>
<dbReference type="PANTHER" id="PTHR33545">
    <property type="entry name" value="UPF0750 MEMBRANE PROTEIN YITT-RELATED"/>
    <property type="match status" value="1"/>
</dbReference>
<gene>
    <name evidence="8" type="ORF">E5347_13090</name>
</gene>
<accession>A0A4S2DIK1</accession>
<evidence type="ECO:0000259" key="7">
    <source>
        <dbReference type="Pfam" id="PF10035"/>
    </source>
</evidence>
<organism evidence="8 9">
    <name type="scientific">Clostridium sartagoforme</name>
    <dbReference type="NCBI Taxonomy" id="84031"/>
    <lineage>
        <taxon>Bacteria</taxon>
        <taxon>Bacillati</taxon>
        <taxon>Bacillota</taxon>
        <taxon>Clostridia</taxon>
        <taxon>Eubacteriales</taxon>
        <taxon>Clostridiaceae</taxon>
        <taxon>Clostridium</taxon>
    </lineage>
</organism>
<feature type="transmembrane region" description="Helical" evidence="6">
    <location>
        <begin position="77"/>
        <end position="97"/>
    </location>
</feature>
<sequence>MKESLKDYLFIFVGVFLVALSLEYFFIPNNIAAGGLTGLAIVINHYIPAISTGPLVFIMDLFLFVIGFIFLGKNFGVKTIVSSFSLAGMMTFIESFLEPKAITNDLMLAAIFGTLITAIGMAIVFNANASTGGTDTIAKILNKFFHIDIGKSLLAVDFIVTLLGAITFGINIGLYGLLSVIINGIAIDKVIEGFHVCKEVTIISKKSDEIGKFIMEELERGCTFLKGVGGFTGKDTFVLYAVLGRSEFIKLKQHISKVDPNAFITVGEVHEVMGEGFKNIQ</sequence>
<proteinExistence type="predicted"/>
<evidence type="ECO:0000256" key="5">
    <source>
        <dbReference type="ARBA" id="ARBA00023136"/>
    </source>
</evidence>
<feature type="transmembrane region" description="Helical" evidence="6">
    <location>
        <begin position="7"/>
        <end position="25"/>
    </location>
</feature>
<evidence type="ECO:0000256" key="3">
    <source>
        <dbReference type="ARBA" id="ARBA00022692"/>
    </source>
</evidence>
<evidence type="ECO:0000256" key="1">
    <source>
        <dbReference type="ARBA" id="ARBA00004651"/>
    </source>
</evidence>
<dbReference type="Pfam" id="PF02588">
    <property type="entry name" value="YitT_membrane"/>
    <property type="match status" value="1"/>
</dbReference>
<evidence type="ECO:0000256" key="2">
    <source>
        <dbReference type="ARBA" id="ARBA00022475"/>
    </source>
</evidence>
<feature type="domain" description="DUF2179" evidence="7">
    <location>
        <begin position="220"/>
        <end position="274"/>
    </location>
</feature>
<dbReference type="Gene3D" id="3.30.70.120">
    <property type="match status" value="1"/>
</dbReference>
<keyword evidence="4 6" id="KW-1133">Transmembrane helix</keyword>
<evidence type="ECO:0000313" key="8">
    <source>
        <dbReference type="EMBL" id="TGY41412.1"/>
    </source>
</evidence>
<reference evidence="8 9" key="1">
    <citation type="submission" date="2019-04" db="EMBL/GenBank/DDBJ databases">
        <title>Microbes associate with the intestines of laboratory mice.</title>
        <authorList>
            <person name="Navarre W."/>
            <person name="Wong E."/>
            <person name="Huang K."/>
            <person name="Tropini C."/>
            <person name="Ng K."/>
            <person name="Yu B."/>
        </authorList>
    </citation>
    <scope>NUCLEOTIDE SEQUENCE [LARGE SCALE GENOMIC DNA]</scope>
    <source>
        <strain evidence="8 9">NM50_B9-20</strain>
    </source>
</reference>
<evidence type="ECO:0000313" key="9">
    <source>
        <dbReference type="Proteomes" id="UP000306888"/>
    </source>
</evidence>
<dbReference type="EMBL" id="SRYR01000008">
    <property type="protein sequence ID" value="TGY41412.1"/>
    <property type="molecule type" value="Genomic_DNA"/>
</dbReference>
<dbReference type="GO" id="GO:0005886">
    <property type="term" value="C:plasma membrane"/>
    <property type="evidence" value="ECO:0007669"/>
    <property type="project" value="UniProtKB-SubCell"/>
</dbReference>
<dbReference type="CDD" id="cd16380">
    <property type="entry name" value="YitT_C"/>
    <property type="match status" value="1"/>
</dbReference>
<feature type="transmembrane region" description="Helical" evidence="6">
    <location>
        <begin position="106"/>
        <end position="125"/>
    </location>
</feature>
<dbReference type="Pfam" id="PF10035">
    <property type="entry name" value="DUF2179"/>
    <property type="match status" value="1"/>
</dbReference>
<feature type="transmembrane region" description="Helical" evidence="6">
    <location>
        <begin position="158"/>
        <end position="182"/>
    </location>
</feature>
<dbReference type="AlphaFoldDB" id="A0A4S2DIK1"/>